<reference evidence="2" key="3">
    <citation type="submission" date="2023-12" db="EMBL/GenBank/DDBJ databases">
        <authorList>
            <person name="Sun Q."/>
            <person name="Inoue M."/>
        </authorList>
    </citation>
    <scope>NUCLEOTIDE SEQUENCE</scope>
    <source>
        <strain evidence="2">JCM 10667</strain>
    </source>
</reference>
<reference evidence="3 4" key="2">
    <citation type="submission" date="2020-08" db="EMBL/GenBank/DDBJ databases">
        <title>Sequencing the genomes of 1000 actinobacteria strains.</title>
        <authorList>
            <person name="Klenk H.-P."/>
        </authorList>
    </citation>
    <scope>NUCLEOTIDE SEQUENCE [LARGE SCALE GENOMIC DNA]</scope>
    <source>
        <strain evidence="3 4">DSM 44772</strain>
    </source>
</reference>
<evidence type="ECO:0000313" key="4">
    <source>
        <dbReference type="Proteomes" id="UP000549343"/>
    </source>
</evidence>
<keyword evidence="1" id="KW-1133">Transmembrane helix</keyword>
<comment type="caution">
    <text evidence="3">The sequence shown here is derived from an EMBL/GenBank/DDBJ whole genome shotgun (WGS) entry which is preliminary data.</text>
</comment>
<dbReference type="EMBL" id="BAAAHD010000094">
    <property type="protein sequence ID" value="GAA0599877.1"/>
    <property type="molecule type" value="Genomic_DNA"/>
</dbReference>
<reference evidence="2 5" key="1">
    <citation type="journal article" date="2019" name="Int. J. Syst. Evol. Microbiol.">
        <title>The Global Catalogue of Microorganisms (GCM) 10K type strain sequencing project: providing services to taxonomists for standard genome sequencing and annotation.</title>
        <authorList>
            <consortium name="The Broad Institute Genomics Platform"/>
            <consortium name="The Broad Institute Genome Sequencing Center for Infectious Disease"/>
            <person name="Wu L."/>
            <person name="Ma J."/>
        </authorList>
    </citation>
    <scope>NUCLEOTIDE SEQUENCE [LARGE SCALE GENOMIC DNA]</scope>
    <source>
        <strain evidence="2 5">JCM 10667</strain>
    </source>
</reference>
<evidence type="ECO:0000313" key="2">
    <source>
        <dbReference type="EMBL" id="GAA0599877.1"/>
    </source>
</evidence>
<evidence type="ECO:0000313" key="3">
    <source>
        <dbReference type="EMBL" id="MBB4778237.1"/>
    </source>
</evidence>
<sequence length="125" mass="14373">MPSLQLTPTRRRLRRWHPPPGHGPALAWQNPRWWKDGFRPAITYVFTALALFLTLVQQGVGWMGVCWWWWLVLVDEFPQRLVLLDRAGLDGDAVAVGVLQLEAVEPVIGDHSDQDQFVVFTHRPP</sequence>
<evidence type="ECO:0000256" key="1">
    <source>
        <dbReference type="SAM" id="Phobius"/>
    </source>
</evidence>
<gene>
    <name evidence="3" type="ORF">F4557_006655</name>
    <name evidence="2" type="ORF">GCM10009546_72420</name>
</gene>
<dbReference type="Proteomes" id="UP001501427">
    <property type="component" value="Unassembled WGS sequence"/>
</dbReference>
<dbReference type="Proteomes" id="UP000549343">
    <property type="component" value="Unassembled WGS sequence"/>
</dbReference>
<organism evidence="3 4">
    <name type="scientific">Actinomadura livida</name>
    <dbReference type="NCBI Taxonomy" id="79909"/>
    <lineage>
        <taxon>Bacteria</taxon>
        <taxon>Bacillati</taxon>
        <taxon>Actinomycetota</taxon>
        <taxon>Actinomycetes</taxon>
        <taxon>Streptosporangiales</taxon>
        <taxon>Thermomonosporaceae</taxon>
        <taxon>Actinomadura</taxon>
    </lineage>
</organism>
<dbReference type="RefSeq" id="WP_184889155.1">
    <property type="nucleotide sequence ID" value="NZ_BAAAHD010000094.1"/>
</dbReference>
<keyword evidence="1" id="KW-0472">Membrane</keyword>
<proteinExistence type="predicted"/>
<dbReference type="AlphaFoldDB" id="A0A7W7N1S2"/>
<keyword evidence="5" id="KW-1185">Reference proteome</keyword>
<accession>A0A7W7N1S2</accession>
<protein>
    <submittedName>
        <fullName evidence="3">Uncharacterized protein</fullName>
    </submittedName>
</protein>
<feature type="transmembrane region" description="Helical" evidence="1">
    <location>
        <begin position="41"/>
        <end position="70"/>
    </location>
</feature>
<evidence type="ECO:0000313" key="5">
    <source>
        <dbReference type="Proteomes" id="UP001501427"/>
    </source>
</evidence>
<name>A0A7W7N1S2_9ACTN</name>
<dbReference type="EMBL" id="JACHMV010000001">
    <property type="protein sequence ID" value="MBB4778237.1"/>
    <property type="molecule type" value="Genomic_DNA"/>
</dbReference>
<keyword evidence="1" id="KW-0812">Transmembrane</keyword>